<keyword evidence="12" id="KW-1185">Reference proteome</keyword>
<evidence type="ECO:0000256" key="10">
    <source>
        <dbReference type="SAM" id="Phobius"/>
    </source>
</evidence>
<evidence type="ECO:0000256" key="6">
    <source>
        <dbReference type="ARBA" id="ARBA00022946"/>
    </source>
</evidence>
<accession>A0A8C4YAA3</accession>
<comment type="pathway">
    <text evidence="2">Energy metabolism; oxidative phosphorylation.</text>
</comment>
<evidence type="ECO:0000256" key="5">
    <source>
        <dbReference type="ARBA" id="ARBA00022792"/>
    </source>
</evidence>
<dbReference type="SUPFAM" id="SSF81431">
    <property type="entry name" value="Mitochondrial cytochrome c oxidase subunit VIIIb (aka IX)"/>
    <property type="match status" value="1"/>
</dbReference>
<dbReference type="GO" id="GO:0005743">
    <property type="term" value="C:mitochondrial inner membrane"/>
    <property type="evidence" value="ECO:0007669"/>
    <property type="project" value="UniProtKB-SubCell"/>
</dbReference>
<evidence type="ECO:0000256" key="7">
    <source>
        <dbReference type="ARBA" id="ARBA00022989"/>
    </source>
</evidence>
<evidence type="ECO:0000313" key="12">
    <source>
        <dbReference type="Proteomes" id="UP000694390"/>
    </source>
</evidence>
<comment type="subcellular location">
    <subcellularLocation>
        <location evidence="1">Mitochondrion inner membrane</location>
        <topology evidence="1">Single-pass membrane protein</topology>
    </subcellularLocation>
</comment>
<feature type="transmembrane region" description="Helical" evidence="10">
    <location>
        <begin position="43"/>
        <end position="62"/>
    </location>
</feature>
<evidence type="ECO:0000313" key="11">
    <source>
        <dbReference type="Ensembl" id="ENSGEVP00005022567.1"/>
    </source>
</evidence>
<proteinExistence type="inferred from homology"/>
<evidence type="ECO:0000256" key="8">
    <source>
        <dbReference type="ARBA" id="ARBA00023128"/>
    </source>
</evidence>
<evidence type="ECO:0000256" key="3">
    <source>
        <dbReference type="ARBA" id="ARBA00010117"/>
    </source>
</evidence>
<keyword evidence="8" id="KW-0496">Mitochondrion</keyword>
<evidence type="ECO:0000256" key="4">
    <source>
        <dbReference type="ARBA" id="ARBA00022692"/>
    </source>
</evidence>
<comment type="similarity">
    <text evidence="3">Belongs to the cytochrome c oxidase VIII family.</text>
</comment>
<keyword evidence="4 10" id="KW-0812">Transmembrane</keyword>
<evidence type="ECO:0000256" key="9">
    <source>
        <dbReference type="ARBA" id="ARBA00023136"/>
    </source>
</evidence>
<reference evidence="11" key="2">
    <citation type="submission" date="2025-09" db="UniProtKB">
        <authorList>
            <consortium name="Ensembl"/>
        </authorList>
    </citation>
    <scope>IDENTIFICATION</scope>
</reference>
<evidence type="ECO:0000256" key="1">
    <source>
        <dbReference type="ARBA" id="ARBA00004434"/>
    </source>
</evidence>
<keyword evidence="7 10" id="KW-1133">Transmembrane helix</keyword>
<organism evidence="11 12">
    <name type="scientific">Gopherus evgoodei</name>
    <name type="common">Goodes thornscrub tortoise</name>
    <dbReference type="NCBI Taxonomy" id="1825980"/>
    <lineage>
        <taxon>Eukaryota</taxon>
        <taxon>Metazoa</taxon>
        <taxon>Chordata</taxon>
        <taxon>Craniata</taxon>
        <taxon>Vertebrata</taxon>
        <taxon>Euteleostomi</taxon>
        <taxon>Archelosauria</taxon>
        <taxon>Testudinata</taxon>
        <taxon>Testudines</taxon>
        <taxon>Cryptodira</taxon>
        <taxon>Durocryptodira</taxon>
        <taxon>Testudinoidea</taxon>
        <taxon>Testudinidae</taxon>
        <taxon>Gopherus</taxon>
    </lineage>
</organism>
<sequence>RGMNVMGTNQTRTGKLGSMPAGEAWSHSTLYDLWFLSHCQDQAIALTAMFAAFLIPSGWILAHMEDYKRKPSE</sequence>
<dbReference type="PANTHER" id="PTHR16717:SF5">
    <property type="entry name" value="CYTOCHROME C OXIDASE SUBUNIT 8, ISOFORM A"/>
    <property type="match status" value="1"/>
</dbReference>
<dbReference type="PANTHER" id="PTHR16717">
    <property type="entry name" value="CYTOCHROME C OXIDASE POLYPEPTIDE VIII"/>
    <property type="match status" value="1"/>
</dbReference>
<dbReference type="Ensembl" id="ENSGEVT00005023717.1">
    <property type="protein sequence ID" value="ENSGEVP00005022567.1"/>
    <property type="gene ID" value="ENSGEVG00005016008.1"/>
</dbReference>
<dbReference type="Pfam" id="PF02285">
    <property type="entry name" value="COX8"/>
    <property type="match status" value="1"/>
</dbReference>
<evidence type="ECO:0000256" key="2">
    <source>
        <dbReference type="ARBA" id="ARBA00004673"/>
    </source>
</evidence>
<reference evidence="11" key="1">
    <citation type="submission" date="2025-08" db="UniProtKB">
        <authorList>
            <consortium name="Ensembl"/>
        </authorList>
    </citation>
    <scope>IDENTIFICATION</scope>
</reference>
<name>A0A8C4YAA3_9SAUR</name>
<keyword evidence="9 10" id="KW-0472">Membrane</keyword>
<protein>
    <submittedName>
        <fullName evidence="11">Uncharacterized protein</fullName>
    </submittedName>
</protein>
<dbReference type="Proteomes" id="UP000694390">
    <property type="component" value="Unassembled WGS sequence"/>
</dbReference>
<dbReference type="GeneTree" id="ENSGT01000000216449"/>
<dbReference type="InterPro" id="IPR036548">
    <property type="entry name" value="Cyt_c_oxidase_su8_sf"/>
</dbReference>
<keyword evidence="6" id="KW-0809">Transit peptide</keyword>
<keyword evidence="5" id="KW-0999">Mitochondrion inner membrane</keyword>
<dbReference type="GO" id="GO:0006123">
    <property type="term" value="P:mitochondrial electron transport, cytochrome c to oxygen"/>
    <property type="evidence" value="ECO:0007669"/>
    <property type="project" value="InterPro"/>
</dbReference>
<dbReference type="OrthoDB" id="8931496at2759"/>
<dbReference type="GO" id="GO:0045277">
    <property type="term" value="C:respiratory chain complex IV"/>
    <property type="evidence" value="ECO:0007669"/>
    <property type="project" value="InterPro"/>
</dbReference>
<dbReference type="AlphaFoldDB" id="A0A8C4YAA3"/>
<dbReference type="InterPro" id="IPR003205">
    <property type="entry name" value="Cyt_c_oxidase_su8"/>
</dbReference>
<dbReference type="UniPathway" id="UPA00705"/>
<dbReference type="Gene3D" id="4.10.81.10">
    <property type="entry name" value="Cytochrome c oxidase, subunit 8"/>
    <property type="match status" value="1"/>
</dbReference>